<keyword evidence="13" id="KW-0238">DNA-binding</keyword>
<feature type="domain" description="SAP" evidence="22">
    <location>
        <begin position="243"/>
        <end position="277"/>
    </location>
</feature>
<dbReference type="GO" id="GO:0005634">
    <property type="term" value="C:nucleus"/>
    <property type="evidence" value="ECO:0007669"/>
    <property type="project" value="UniProtKB-SubCell"/>
</dbReference>
<feature type="region of interest" description="Disordered" evidence="20">
    <location>
        <begin position="301"/>
        <end position="364"/>
    </location>
</feature>
<dbReference type="SUPFAM" id="SSF57850">
    <property type="entry name" value="RING/U-box"/>
    <property type="match status" value="1"/>
</dbReference>
<keyword evidence="24" id="KW-1185">Reference proteome</keyword>
<keyword evidence="8" id="KW-0479">Metal-binding</keyword>
<dbReference type="InterPro" id="IPR001841">
    <property type="entry name" value="Znf_RING"/>
</dbReference>
<evidence type="ECO:0000256" key="19">
    <source>
        <dbReference type="PROSITE-ProRule" id="PRU00175"/>
    </source>
</evidence>
<organism evidence="23 24">
    <name type="scientific">Tremella mesenterica</name>
    <name type="common">Jelly fungus</name>
    <dbReference type="NCBI Taxonomy" id="5217"/>
    <lineage>
        <taxon>Eukaryota</taxon>
        <taxon>Fungi</taxon>
        <taxon>Dikarya</taxon>
        <taxon>Basidiomycota</taxon>
        <taxon>Agaricomycotina</taxon>
        <taxon>Tremellomycetes</taxon>
        <taxon>Tremellales</taxon>
        <taxon>Tremellaceae</taxon>
        <taxon>Tremella</taxon>
    </lineage>
</organism>
<comment type="pathway">
    <text evidence="3">Protein modification; protein ubiquitination.</text>
</comment>
<evidence type="ECO:0000256" key="7">
    <source>
        <dbReference type="ARBA" id="ARBA00022679"/>
    </source>
</evidence>
<dbReference type="PROSITE" id="PS50800">
    <property type="entry name" value="SAP"/>
    <property type="match status" value="1"/>
</dbReference>
<dbReference type="FunFam" id="3.30.40.10:FF:000172">
    <property type="entry name" value="E3 ubiquitin-protein ligase RAD18"/>
    <property type="match status" value="1"/>
</dbReference>
<dbReference type="PANTHER" id="PTHR14134:SF2">
    <property type="entry name" value="E3 UBIQUITIN-PROTEIN LIGASE RAD18"/>
    <property type="match status" value="1"/>
</dbReference>
<dbReference type="GO" id="GO:0097505">
    <property type="term" value="C:Rad6-Rad18 complex"/>
    <property type="evidence" value="ECO:0007669"/>
    <property type="project" value="TreeGrafter"/>
</dbReference>
<evidence type="ECO:0000256" key="11">
    <source>
        <dbReference type="ARBA" id="ARBA00022786"/>
    </source>
</evidence>
<feature type="compositionally biased region" description="Basic and acidic residues" evidence="20">
    <location>
        <begin position="126"/>
        <end position="135"/>
    </location>
</feature>
<dbReference type="PANTHER" id="PTHR14134">
    <property type="entry name" value="E3 UBIQUITIN-PROTEIN LIGASE RAD18"/>
    <property type="match status" value="1"/>
</dbReference>
<dbReference type="InterPro" id="IPR039577">
    <property type="entry name" value="Rad18"/>
</dbReference>
<dbReference type="Proteomes" id="UP000289152">
    <property type="component" value="Unassembled WGS sequence"/>
</dbReference>
<keyword evidence="14" id="KW-0234">DNA repair</keyword>
<dbReference type="FunCoup" id="A0A4Q1BM03">
    <property type="interactions" value="156"/>
</dbReference>
<reference evidence="23 24" key="1">
    <citation type="submission" date="2016-06" db="EMBL/GenBank/DDBJ databases">
        <title>Evolution of pathogenesis and genome organization in the Tremellales.</title>
        <authorList>
            <person name="Cuomo C."/>
            <person name="Litvintseva A."/>
            <person name="Heitman J."/>
            <person name="Chen Y."/>
            <person name="Sun S."/>
            <person name="Springer D."/>
            <person name="Dromer F."/>
            <person name="Young S."/>
            <person name="Zeng Q."/>
            <person name="Chapman S."/>
            <person name="Gujja S."/>
            <person name="Saif S."/>
            <person name="Birren B."/>
        </authorList>
    </citation>
    <scope>NUCLEOTIDE SEQUENCE [LARGE SCALE GENOMIC DNA]</scope>
    <source>
        <strain evidence="23 24">ATCC 28783</strain>
    </source>
</reference>
<sequence>MDLNHPLLASAVDLLPPFPSSHPQIQRLDRSLYCQICKELFSGPVSIPCGHSFCSRCIRGSLEVMKKCPSCNEPASEGSIRRNRALEEIVDSWEEARPIIHGLTSNNSRKRSIMNTGPKNAFAAESTKRPRKESTSRSVSPVKQSSDKKEEIDGDADDMIALDPYTNMAESSEDVKASCPLCDITMPIRDISRHIDLGCQPIKPRPKSQGRENLKADWKKVFSGAGLVKGKDVELKKITKPNYSLATPAELRSVLQSYNLSTFGDKPALAHRVQEWILLYNSNLDTSHPKSLGALRAKLNEAEASRRRDKEKGREEMASELKTSDGLARYAQDTKGEFERLRREIMERDKKRVGSGAEAPIEIE</sequence>
<dbReference type="EC" id="2.3.2.27" evidence="5"/>
<dbReference type="OrthoDB" id="9049620at2759"/>
<evidence type="ECO:0000256" key="15">
    <source>
        <dbReference type="ARBA" id="ARBA00023242"/>
    </source>
</evidence>
<dbReference type="PROSITE" id="PS50089">
    <property type="entry name" value="ZF_RING_2"/>
    <property type="match status" value="1"/>
</dbReference>
<feature type="region of interest" description="Disordered" evidence="20">
    <location>
        <begin position="107"/>
        <end position="154"/>
    </location>
</feature>
<dbReference type="STRING" id="5217.A0A4Q1BM03"/>
<keyword evidence="11" id="KW-0833">Ubl conjugation pathway</keyword>
<dbReference type="GO" id="GO:0008270">
    <property type="term" value="F:zinc ion binding"/>
    <property type="evidence" value="ECO:0007669"/>
    <property type="project" value="UniProtKB-KW"/>
</dbReference>
<dbReference type="VEuPathDB" id="FungiDB:TREMEDRAFT_69003"/>
<feature type="domain" description="RING-type" evidence="21">
    <location>
        <begin position="34"/>
        <end position="72"/>
    </location>
</feature>
<evidence type="ECO:0000256" key="14">
    <source>
        <dbReference type="ARBA" id="ARBA00023204"/>
    </source>
</evidence>
<evidence type="ECO:0000256" key="16">
    <source>
        <dbReference type="ARBA" id="ARBA00031783"/>
    </source>
</evidence>
<dbReference type="GO" id="GO:0061630">
    <property type="term" value="F:ubiquitin protein ligase activity"/>
    <property type="evidence" value="ECO:0007669"/>
    <property type="project" value="UniProtKB-EC"/>
</dbReference>
<keyword evidence="15" id="KW-0539">Nucleus</keyword>
<comment type="similarity">
    <text evidence="4">Belongs to the RAD18 family.</text>
</comment>
<dbReference type="InterPro" id="IPR003034">
    <property type="entry name" value="SAP_dom"/>
</dbReference>
<evidence type="ECO:0000256" key="6">
    <source>
        <dbReference type="ARBA" id="ARBA00015551"/>
    </source>
</evidence>
<evidence type="ECO:0000256" key="13">
    <source>
        <dbReference type="ARBA" id="ARBA00023125"/>
    </source>
</evidence>
<feature type="compositionally biased region" description="Polar residues" evidence="20">
    <location>
        <begin position="107"/>
        <end position="118"/>
    </location>
</feature>
<proteinExistence type="inferred from homology"/>
<keyword evidence="9" id="KW-0227">DNA damage</keyword>
<evidence type="ECO:0000256" key="5">
    <source>
        <dbReference type="ARBA" id="ARBA00012483"/>
    </source>
</evidence>
<evidence type="ECO:0000256" key="2">
    <source>
        <dbReference type="ARBA" id="ARBA00004123"/>
    </source>
</evidence>
<evidence type="ECO:0000259" key="21">
    <source>
        <dbReference type="PROSITE" id="PS50089"/>
    </source>
</evidence>
<evidence type="ECO:0000256" key="1">
    <source>
        <dbReference type="ARBA" id="ARBA00000900"/>
    </source>
</evidence>
<evidence type="ECO:0000256" key="3">
    <source>
        <dbReference type="ARBA" id="ARBA00004906"/>
    </source>
</evidence>
<evidence type="ECO:0000256" key="10">
    <source>
        <dbReference type="ARBA" id="ARBA00022771"/>
    </source>
</evidence>
<evidence type="ECO:0000256" key="4">
    <source>
        <dbReference type="ARBA" id="ARBA00009506"/>
    </source>
</evidence>
<feature type="compositionally biased region" description="Basic and acidic residues" evidence="20">
    <location>
        <begin position="301"/>
        <end position="323"/>
    </location>
</feature>
<name>A0A4Q1BM03_TREME</name>
<evidence type="ECO:0000256" key="20">
    <source>
        <dbReference type="SAM" id="MobiDB-lite"/>
    </source>
</evidence>
<dbReference type="InParanoid" id="A0A4Q1BM03"/>
<evidence type="ECO:0000256" key="17">
    <source>
        <dbReference type="ARBA" id="ARBA00074353"/>
    </source>
</evidence>
<comment type="caution">
    <text evidence="23">The sequence shown here is derived from an EMBL/GenBank/DDBJ whole genome shotgun (WGS) entry which is preliminary data.</text>
</comment>
<keyword evidence="10 19" id="KW-0863">Zinc-finger</keyword>
<accession>A0A4Q1BM03</accession>
<comment type="subcellular location">
    <subcellularLocation>
        <location evidence="2">Nucleus</location>
    </subcellularLocation>
</comment>
<evidence type="ECO:0000256" key="18">
    <source>
        <dbReference type="ARBA" id="ARBA00082369"/>
    </source>
</evidence>
<evidence type="ECO:0000256" key="9">
    <source>
        <dbReference type="ARBA" id="ARBA00022763"/>
    </source>
</evidence>
<dbReference type="PROSITE" id="PS00518">
    <property type="entry name" value="ZF_RING_1"/>
    <property type="match status" value="1"/>
</dbReference>
<evidence type="ECO:0000256" key="8">
    <source>
        <dbReference type="ARBA" id="ARBA00022723"/>
    </source>
</evidence>
<feature type="compositionally biased region" description="Basic and acidic residues" evidence="20">
    <location>
        <begin position="332"/>
        <end position="352"/>
    </location>
</feature>
<dbReference type="GO" id="GO:0003697">
    <property type="term" value="F:single-stranded DNA binding"/>
    <property type="evidence" value="ECO:0007669"/>
    <property type="project" value="InterPro"/>
</dbReference>
<dbReference type="GO" id="GO:0006513">
    <property type="term" value="P:protein monoubiquitination"/>
    <property type="evidence" value="ECO:0007669"/>
    <property type="project" value="InterPro"/>
</dbReference>
<dbReference type="Pfam" id="PF13923">
    <property type="entry name" value="zf-C3HC4_2"/>
    <property type="match status" value="1"/>
</dbReference>
<keyword evidence="7" id="KW-0808">Transferase</keyword>
<evidence type="ECO:0000313" key="23">
    <source>
        <dbReference type="EMBL" id="RXK38845.1"/>
    </source>
</evidence>
<dbReference type="InterPro" id="IPR017907">
    <property type="entry name" value="Znf_RING_CS"/>
</dbReference>
<comment type="catalytic activity">
    <reaction evidence="1">
        <text>S-ubiquitinyl-[E2 ubiquitin-conjugating enzyme]-L-cysteine + [acceptor protein]-L-lysine = [E2 ubiquitin-conjugating enzyme]-L-cysteine + N(6)-ubiquitinyl-[acceptor protein]-L-lysine.</text>
        <dbReference type="EC" id="2.3.2.27"/>
    </reaction>
</comment>
<dbReference type="SMART" id="SM00184">
    <property type="entry name" value="RING"/>
    <property type="match status" value="1"/>
</dbReference>
<evidence type="ECO:0000259" key="22">
    <source>
        <dbReference type="PROSITE" id="PS50800"/>
    </source>
</evidence>
<evidence type="ECO:0000313" key="24">
    <source>
        <dbReference type="Proteomes" id="UP000289152"/>
    </source>
</evidence>
<dbReference type="AlphaFoldDB" id="A0A4Q1BM03"/>
<dbReference type="Gene3D" id="3.30.40.10">
    <property type="entry name" value="Zinc/RING finger domain, C3HC4 (zinc finger)"/>
    <property type="match status" value="1"/>
</dbReference>
<dbReference type="GO" id="GO:0006301">
    <property type="term" value="P:DNA damage tolerance"/>
    <property type="evidence" value="ECO:0007669"/>
    <property type="project" value="InterPro"/>
</dbReference>
<gene>
    <name evidence="23" type="ORF">M231_03901</name>
</gene>
<evidence type="ECO:0000256" key="12">
    <source>
        <dbReference type="ARBA" id="ARBA00022833"/>
    </source>
</evidence>
<dbReference type="EMBL" id="SDIL01000041">
    <property type="protein sequence ID" value="RXK38845.1"/>
    <property type="molecule type" value="Genomic_DNA"/>
</dbReference>
<dbReference type="GO" id="GO:0006281">
    <property type="term" value="P:DNA repair"/>
    <property type="evidence" value="ECO:0007669"/>
    <property type="project" value="UniProtKB-KW"/>
</dbReference>
<protein>
    <recommendedName>
        <fullName evidence="6">Postreplication repair E3 ubiquitin-protein ligase RAD18</fullName>
        <ecNumber evidence="5">2.3.2.27</ecNumber>
    </recommendedName>
    <alternativeName>
        <fullName evidence="17">Postreplication repair E3 ubiquitin-protein ligase rad18</fullName>
    </alternativeName>
    <alternativeName>
        <fullName evidence="16 18">RING-type E3 ubiquitin transferase RAD18</fullName>
    </alternativeName>
</protein>
<keyword evidence="12" id="KW-0862">Zinc</keyword>
<dbReference type="InterPro" id="IPR013083">
    <property type="entry name" value="Znf_RING/FYVE/PHD"/>
</dbReference>